<feature type="transmembrane region" description="Helical" evidence="1">
    <location>
        <begin position="31"/>
        <end position="48"/>
    </location>
</feature>
<reference evidence="2 3" key="1">
    <citation type="submission" date="2018-03" db="EMBL/GenBank/DDBJ databases">
        <title>Genomic Encyclopedia of Archaeal and Bacterial Type Strains, Phase II (KMG-II): from individual species to whole genera.</title>
        <authorList>
            <person name="Goeker M."/>
        </authorList>
    </citation>
    <scope>NUCLEOTIDE SEQUENCE [LARGE SCALE GENOMIC DNA]</scope>
    <source>
        <strain evidence="2 3">DSM 100214</strain>
    </source>
</reference>
<accession>A0A2V3PSL5</accession>
<keyword evidence="1" id="KW-0472">Membrane</keyword>
<keyword evidence="1" id="KW-0812">Transmembrane</keyword>
<feature type="transmembrane region" description="Helical" evidence="1">
    <location>
        <begin position="60"/>
        <end position="79"/>
    </location>
</feature>
<dbReference type="Proteomes" id="UP000247973">
    <property type="component" value="Unassembled WGS sequence"/>
</dbReference>
<gene>
    <name evidence="2" type="ORF">CLV62_102219</name>
</gene>
<sequence length="115" mass="12906">MTKPKDFIFKLSALLILAAAISYIFNPAVAAYIMAIGVLGFAGVTFTTPYPGKSLRGKRLFSIQIFGIAFMAISTYLMFVQKNEWVISMLVAAFLLLYTTLMLSKEYKKEKDENK</sequence>
<name>A0A2V3PSL5_9BACT</name>
<evidence type="ECO:0000313" key="3">
    <source>
        <dbReference type="Proteomes" id="UP000247973"/>
    </source>
</evidence>
<dbReference type="EMBL" id="QICL01000002">
    <property type="protein sequence ID" value="PXV68187.1"/>
    <property type="molecule type" value="Genomic_DNA"/>
</dbReference>
<comment type="caution">
    <text evidence="2">The sequence shown here is derived from an EMBL/GenBank/DDBJ whole genome shotgun (WGS) entry which is preliminary data.</text>
</comment>
<dbReference type="AlphaFoldDB" id="A0A2V3PSL5"/>
<evidence type="ECO:0000313" key="2">
    <source>
        <dbReference type="EMBL" id="PXV68187.1"/>
    </source>
</evidence>
<dbReference type="RefSeq" id="WP_110309466.1">
    <property type="nucleotide sequence ID" value="NZ_QICL01000002.1"/>
</dbReference>
<keyword evidence="1" id="KW-1133">Transmembrane helix</keyword>
<keyword evidence="3" id="KW-1185">Reference proteome</keyword>
<protein>
    <submittedName>
        <fullName evidence="2">Uncharacterized protein</fullName>
    </submittedName>
</protein>
<organism evidence="2 3">
    <name type="scientific">Dysgonomonas alginatilytica</name>
    <dbReference type="NCBI Taxonomy" id="1605892"/>
    <lineage>
        <taxon>Bacteria</taxon>
        <taxon>Pseudomonadati</taxon>
        <taxon>Bacteroidota</taxon>
        <taxon>Bacteroidia</taxon>
        <taxon>Bacteroidales</taxon>
        <taxon>Dysgonomonadaceae</taxon>
        <taxon>Dysgonomonas</taxon>
    </lineage>
</organism>
<feature type="transmembrane region" description="Helical" evidence="1">
    <location>
        <begin position="85"/>
        <end position="103"/>
    </location>
</feature>
<proteinExistence type="predicted"/>
<dbReference type="OrthoDB" id="997397at2"/>
<feature type="transmembrane region" description="Helical" evidence="1">
    <location>
        <begin position="7"/>
        <end position="25"/>
    </location>
</feature>
<evidence type="ECO:0000256" key="1">
    <source>
        <dbReference type="SAM" id="Phobius"/>
    </source>
</evidence>